<organism evidence="1 2">
    <name type="scientific">Lipomyces kononenkoae</name>
    <name type="common">Yeast</name>
    <dbReference type="NCBI Taxonomy" id="34357"/>
    <lineage>
        <taxon>Eukaryota</taxon>
        <taxon>Fungi</taxon>
        <taxon>Dikarya</taxon>
        <taxon>Ascomycota</taxon>
        <taxon>Saccharomycotina</taxon>
        <taxon>Lipomycetes</taxon>
        <taxon>Lipomycetales</taxon>
        <taxon>Lipomycetaceae</taxon>
        <taxon>Lipomyces</taxon>
    </lineage>
</organism>
<dbReference type="Proteomes" id="UP001433508">
    <property type="component" value="Unassembled WGS sequence"/>
</dbReference>
<keyword evidence="2" id="KW-1185">Reference proteome</keyword>
<reference evidence="2" key="1">
    <citation type="journal article" date="2024" name="Front. Bioeng. Biotechnol.">
        <title>Genome-scale model development and genomic sequencing of the oleaginous clade Lipomyces.</title>
        <authorList>
            <person name="Czajka J.J."/>
            <person name="Han Y."/>
            <person name="Kim J."/>
            <person name="Mondo S.J."/>
            <person name="Hofstad B.A."/>
            <person name="Robles A."/>
            <person name="Haridas S."/>
            <person name="Riley R."/>
            <person name="LaButti K."/>
            <person name="Pangilinan J."/>
            <person name="Andreopoulos W."/>
            <person name="Lipzen A."/>
            <person name="Yan J."/>
            <person name="Wang M."/>
            <person name="Ng V."/>
            <person name="Grigoriev I.V."/>
            <person name="Spatafora J.W."/>
            <person name="Magnuson J.K."/>
            <person name="Baker S.E."/>
            <person name="Pomraning K.R."/>
        </authorList>
    </citation>
    <scope>NUCLEOTIDE SEQUENCE [LARGE SCALE GENOMIC DNA]</scope>
    <source>
        <strain evidence="2">CBS 7786</strain>
    </source>
</reference>
<evidence type="ECO:0000313" key="2">
    <source>
        <dbReference type="Proteomes" id="UP001433508"/>
    </source>
</evidence>
<proteinExistence type="predicted"/>
<comment type="caution">
    <text evidence="1">The sequence shown here is derived from an EMBL/GenBank/DDBJ whole genome shotgun (WGS) entry which is preliminary data.</text>
</comment>
<accession>A0ACC3T894</accession>
<protein>
    <submittedName>
        <fullName evidence="1">Uncharacterized protein</fullName>
    </submittedName>
</protein>
<evidence type="ECO:0000313" key="1">
    <source>
        <dbReference type="EMBL" id="KAK9240153.1"/>
    </source>
</evidence>
<sequence length="289" mass="31688">MARQSRASTLQSSSAPPSARRRISAQVASDSAESRQASTPTTNGKINGKAVNGTPMSAFKTPPTQMSVRRSGHITFDGDGEENGVNGVADTPRTGYFTAEEELSDSSQQHEEHDGAEESDDTDEAPEDVSFQGSRQAAILQQQATKRQVEIARDERRAKRKANDERLRAQKDAKKAKDAENSKDESVAKKQLPLFLPSSILKEVTTTPDVGNRSASDDDAIKKPTRKKTVFSEPDVRDIPNGEAIVRVLKAQKLKTMPPPAKTKLLKSRDKWLNRKTVRVAKAGRKIDI</sequence>
<name>A0ACC3T894_LIPKO</name>
<gene>
    <name evidence="1" type="ORF">V1525DRAFT_396119</name>
</gene>
<dbReference type="EMBL" id="MU971341">
    <property type="protein sequence ID" value="KAK9240153.1"/>
    <property type="molecule type" value="Genomic_DNA"/>
</dbReference>